<dbReference type="EMBL" id="LXMA01000041">
    <property type="protein sequence ID" value="OAT71661.1"/>
    <property type="molecule type" value="Genomic_DNA"/>
</dbReference>
<comment type="caution">
    <text evidence="1">The sequence shown here is derived from an EMBL/GenBank/DDBJ whole genome shotgun (WGS) entry which is preliminary data.</text>
</comment>
<dbReference type="RefSeq" id="WP_064552747.1">
    <property type="nucleotide sequence ID" value="NZ_LXMA01000041.1"/>
</dbReference>
<name>A0A1B7KNK8_PARTM</name>
<evidence type="ECO:0000313" key="1">
    <source>
        <dbReference type="EMBL" id="OAT71661.1"/>
    </source>
</evidence>
<gene>
    <name evidence="1" type="ORF">A7K69_12725</name>
</gene>
<accession>A0A1B7KNK8</accession>
<organism evidence="1 2">
    <name type="scientific">Parageobacillus thermoglucosidasius</name>
    <name type="common">Geobacillus thermoglucosidasius</name>
    <dbReference type="NCBI Taxonomy" id="1426"/>
    <lineage>
        <taxon>Bacteria</taxon>
        <taxon>Bacillati</taxon>
        <taxon>Bacillota</taxon>
        <taxon>Bacilli</taxon>
        <taxon>Bacillales</taxon>
        <taxon>Anoxybacillaceae</taxon>
        <taxon>Parageobacillus</taxon>
    </lineage>
</organism>
<proteinExistence type="predicted"/>
<dbReference type="AlphaFoldDB" id="A0A1B7KNK8"/>
<dbReference type="Proteomes" id="UP000078290">
    <property type="component" value="Unassembled WGS sequence"/>
</dbReference>
<protein>
    <submittedName>
        <fullName evidence="1">Uncharacterized protein</fullName>
    </submittedName>
</protein>
<reference evidence="2" key="1">
    <citation type="submission" date="2016-05" db="EMBL/GenBank/DDBJ databases">
        <authorList>
            <person name="Wang W."/>
            <person name="Zhu L."/>
        </authorList>
    </citation>
    <scope>NUCLEOTIDE SEQUENCE [LARGE SCALE GENOMIC DNA]</scope>
    <source>
        <strain evidence="2">W-2</strain>
    </source>
</reference>
<sequence>MVKGYFVKEVMETCKKQLAAKPSWNTSTTAQALSAPYRLIAKKFTKNLAGEYSLEPIIEARG</sequence>
<evidence type="ECO:0000313" key="2">
    <source>
        <dbReference type="Proteomes" id="UP000078290"/>
    </source>
</evidence>